<evidence type="ECO:0000259" key="4">
    <source>
        <dbReference type="Pfam" id="PF14200"/>
    </source>
</evidence>
<accession>A0A4S8QM20</accession>
<evidence type="ECO:0000256" key="2">
    <source>
        <dbReference type="ARBA" id="ARBA00023239"/>
    </source>
</evidence>
<dbReference type="Gene3D" id="1.50.10.100">
    <property type="entry name" value="Chondroitin AC/alginate lyase"/>
    <property type="match status" value="1"/>
</dbReference>
<dbReference type="InterPro" id="IPR006311">
    <property type="entry name" value="TAT_signal"/>
</dbReference>
<reference evidence="5 6" key="2">
    <citation type="submission" date="2019-05" db="EMBL/GenBank/DDBJ databases">
        <title>Glycomyces buryatensis sp. nov.</title>
        <authorList>
            <person name="Nikitina E."/>
        </authorList>
    </citation>
    <scope>NUCLEOTIDE SEQUENCE [LARGE SCALE GENOMIC DNA]</scope>
    <source>
        <strain evidence="5 6">18</strain>
    </source>
</reference>
<dbReference type="EMBL" id="STGY01000024">
    <property type="protein sequence ID" value="THV42449.1"/>
    <property type="molecule type" value="Genomic_DNA"/>
</dbReference>
<dbReference type="SUPFAM" id="SSF48230">
    <property type="entry name" value="Chondroitin AC/alginate lyase"/>
    <property type="match status" value="1"/>
</dbReference>
<reference evidence="6" key="1">
    <citation type="submission" date="2019-04" db="EMBL/GenBank/DDBJ databases">
        <title>Nocardioides xinjiangensis sp. nov.</title>
        <authorList>
            <person name="Liu S."/>
        </authorList>
    </citation>
    <scope>NUCLEOTIDE SEQUENCE [LARGE SCALE GENOMIC DNA]</scope>
    <source>
        <strain evidence="6">18</strain>
    </source>
</reference>
<dbReference type="InterPro" id="IPR008929">
    <property type="entry name" value="Chondroitin_lyas"/>
</dbReference>
<dbReference type="AlphaFoldDB" id="A0A4S8QM20"/>
<organism evidence="5 6">
    <name type="scientific">Glycomyces buryatensis</name>
    <dbReference type="NCBI Taxonomy" id="2570927"/>
    <lineage>
        <taxon>Bacteria</taxon>
        <taxon>Bacillati</taxon>
        <taxon>Actinomycetota</taxon>
        <taxon>Actinomycetes</taxon>
        <taxon>Glycomycetales</taxon>
        <taxon>Glycomycetaceae</taxon>
        <taxon>Glycomyces</taxon>
    </lineage>
</organism>
<dbReference type="InterPro" id="IPR008397">
    <property type="entry name" value="Alginate_lyase_dom"/>
</dbReference>
<dbReference type="Gene3D" id="2.80.10.50">
    <property type="match status" value="3"/>
</dbReference>
<sequence length="573" mass="62307">MAFPGIAHRMAHWSTMSPHNPIAKPSPSIGRRRLFQGAVAAGGLAAFGTGIPAAQAQTDEIGVQAVHPGMLHTQADLDRMYARVSTNQEPWRAGWEKLIANSHAQSTWTARPTDVIIRGGDGQNYPQLYNDIHAAYQNALRWRVSGNTAHRDKAVQILNAWSSTLTAVNGNSDRFLASGIYGYQFCCAADLVRGASGFNLGAFQDMMTSIFLPMNNSFLTNHNDACITNYWANWDLCNMASKLAIGIICDDSSIINQAVDYFWNGEGNGSIYNAIPFVHNGFLAQWQESGRDQGHSIMGIGLMSSIMEMAWNQGIDLYSARDLAFGKAAEYVARYNLGYNDLPFTTYSWGTGQNCAYREQTVMGEGGRGQLRPVWEMVYNHYSVRRGLRMPNVARMAALVRAEGGGGDYGTTSGGFDTLGFGTLAHTRPTPAVVSGGVYTLMAERSGKILDNGSVTTEGAQAIQWSDNGGDWQRWRITDVGGGYYTLVCLHSGKALDNFSVNTEGGGVVQWTHHGGTAQQWRLVDVGGGAVKLISRYSGKALDNGNGEANGGGAIQWTDNNVVQQRWNLRRVA</sequence>
<evidence type="ECO:0000313" key="5">
    <source>
        <dbReference type="EMBL" id="THV42449.1"/>
    </source>
</evidence>
<comment type="caution">
    <text evidence="5">The sequence shown here is derived from an EMBL/GenBank/DDBJ whole genome shotgun (WGS) entry which is preliminary data.</text>
</comment>
<dbReference type="OrthoDB" id="3862295at2"/>
<keyword evidence="1" id="KW-0732">Signal</keyword>
<dbReference type="InterPro" id="IPR000772">
    <property type="entry name" value="Ricin_B_lectin"/>
</dbReference>
<dbReference type="Pfam" id="PF14200">
    <property type="entry name" value="RicinB_lectin_2"/>
    <property type="match status" value="1"/>
</dbReference>
<gene>
    <name evidence="5" type="ORF">FAB82_06115</name>
</gene>
<dbReference type="Proteomes" id="UP000308760">
    <property type="component" value="Unassembled WGS sequence"/>
</dbReference>
<evidence type="ECO:0000313" key="6">
    <source>
        <dbReference type="Proteomes" id="UP000308760"/>
    </source>
</evidence>
<name>A0A4S8QM20_9ACTN</name>
<dbReference type="SUPFAM" id="SSF50370">
    <property type="entry name" value="Ricin B-like lectins"/>
    <property type="match status" value="1"/>
</dbReference>
<protein>
    <submittedName>
        <fullName evidence="5">Cell wall anchor protein</fullName>
    </submittedName>
</protein>
<dbReference type="Pfam" id="PF05426">
    <property type="entry name" value="Alginate_lyase"/>
    <property type="match status" value="1"/>
</dbReference>
<proteinExistence type="predicted"/>
<evidence type="ECO:0000256" key="1">
    <source>
        <dbReference type="ARBA" id="ARBA00022729"/>
    </source>
</evidence>
<keyword evidence="6" id="KW-1185">Reference proteome</keyword>
<evidence type="ECO:0000259" key="3">
    <source>
        <dbReference type="Pfam" id="PF05426"/>
    </source>
</evidence>
<dbReference type="GO" id="GO:0016829">
    <property type="term" value="F:lyase activity"/>
    <property type="evidence" value="ECO:0007669"/>
    <property type="project" value="UniProtKB-KW"/>
</dbReference>
<dbReference type="InterPro" id="IPR035992">
    <property type="entry name" value="Ricin_B-like_lectins"/>
</dbReference>
<dbReference type="PROSITE" id="PS50231">
    <property type="entry name" value="RICIN_B_LECTIN"/>
    <property type="match status" value="1"/>
</dbReference>
<dbReference type="GO" id="GO:0042597">
    <property type="term" value="C:periplasmic space"/>
    <property type="evidence" value="ECO:0007669"/>
    <property type="project" value="InterPro"/>
</dbReference>
<feature type="domain" description="Ricin B lectin" evidence="4">
    <location>
        <begin position="471"/>
        <end position="557"/>
    </location>
</feature>
<keyword evidence="2" id="KW-0456">Lyase</keyword>
<dbReference type="PROSITE" id="PS51318">
    <property type="entry name" value="TAT"/>
    <property type="match status" value="1"/>
</dbReference>
<feature type="domain" description="Alginate lyase" evidence="3">
    <location>
        <begin position="130"/>
        <end position="335"/>
    </location>
</feature>